<feature type="domain" description="MADF" evidence="1">
    <location>
        <begin position="5"/>
        <end position="97"/>
    </location>
</feature>
<gene>
    <name evidence="2" type="primary">LOC114343275</name>
</gene>
<organism evidence="2">
    <name type="scientific">Diabrotica virgifera virgifera</name>
    <name type="common">western corn rootworm</name>
    <dbReference type="NCBI Taxonomy" id="50390"/>
    <lineage>
        <taxon>Eukaryota</taxon>
        <taxon>Metazoa</taxon>
        <taxon>Ecdysozoa</taxon>
        <taxon>Arthropoda</taxon>
        <taxon>Hexapoda</taxon>
        <taxon>Insecta</taxon>
        <taxon>Pterygota</taxon>
        <taxon>Neoptera</taxon>
        <taxon>Endopterygota</taxon>
        <taxon>Coleoptera</taxon>
        <taxon>Polyphaga</taxon>
        <taxon>Cucujiformia</taxon>
        <taxon>Chrysomeloidea</taxon>
        <taxon>Chrysomelidae</taxon>
        <taxon>Galerucinae</taxon>
        <taxon>Diabroticina</taxon>
        <taxon>Diabroticites</taxon>
        <taxon>Diabrotica</taxon>
    </lineage>
</organism>
<dbReference type="GO" id="GO:0005667">
    <property type="term" value="C:transcription regulator complex"/>
    <property type="evidence" value="ECO:0007669"/>
    <property type="project" value="TreeGrafter"/>
</dbReference>
<accession>A0A6P7GV48</accession>
<dbReference type="GO" id="GO:0006357">
    <property type="term" value="P:regulation of transcription by RNA polymerase II"/>
    <property type="evidence" value="ECO:0007669"/>
    <property type="project" value="TreeGrafter"/>
</dbReference>
<protein>
    <submittedName>
        <fullName evidence="2">Uncharacterized protein LOC114343275</fullName>
    </submittedName>
</protein>
<proteinExistence type="predicted"/>
<sequence length="128" mass="15566">MDIEKLIEIVKKHDILFDMSHPDYKNVRIKNKIWDQIGNELNIKGEDLKKRWKNFRDCYAKYLRSEKSRTGQQAKTTSLYKSWSWAQHMEAFRPFLQFAQSPMSQIPGFQNHWNYLMKKKSLRRTRLL</sequence>
<dbReference type="PANTHER" id="PTHR12243">
    <property type="entry name" value="MADF DOMAIN TRANSCRIPTION FACTOR"/>
    <property type="match status" value="1"/>
</dbReference>
<dbReference type="SMART" id="SM00595">
    <property type="entry name" value="MADF"/>
    <property type="match status" value="1"/>
</dbReference>
<dbReference type="InterPro" id="IPR039353">
    <property type="entry name" value="TF_Adf1"/>
</dbReference>
<evidence type="ECO:0000313" key="2">
    <source>
        <dbReference type="RefSeq" id="XP_028149882.1"/>
    </source>
</evidence>
<name>A0A6P7GV48_DIAVI</name>
<dbReference type="InterPro" id="IPR006578">
    <property type="entry name" value="MADF-dom"/>
</dbReference>
<reference evidence="2" key="1">
    <citation type="submission" date="2025-08" db="UniProtKB">
        <authorList>
            <consortium name="RefSeq"/>
        </authorList>
    </citation>
    <scope>IDENTIFICATION</scope>
    <source>
        <tissue evidence="2">Whole insect</tissue>
    </source>
</reference>
<dbReference type="AlphaFoldDB" id="A0A6P7GV48"/>
<dbReference type="Pfam" id="PF10545">
    <property type="entry name" value="MADF_DNA_bdg"/>
    <property type="match status" value="1"/>
</dbReference>
<dbReference type="PANTHER" id="PTHR12243:SF67">
    <property type="entry name" value="COREPRESSOR OF PANGOLIN, ISOFORM A-RELATED"/>
    <property type="match status" value="1"/>
</dbReference>
<dbReference type="OrthoDB" id="6081971at2759"/>
<evidence type="ECO:0000259" key="1">
    <source>
        <dbReference type="PROSITE" id="PS51029"/>
    </source>
</evidence>
<dbReference type="InParanoid" id="A0A6P7GV48"/>
<dbReference type="GO" id="GO:0005634">
    <property type="term" value="C:nucleus"/>
    <property type="evidence" value="ECO:0007669"/>
    <property type="project" value="TreeGrafter"/>
</dbReference>
<dbReference type="KEGG" id="dvv:114343275"/>
<dbReference type="PROSITE" id="PS51029">
    <property type="entry name" value="MADF"/>
    <property type="match status" value="1"/>
</dbReference>
<dbReference type="RefSeq" id="XP_028149882.1">
    <property type="nucleotide sequence ID" value="XM_028294081.1"/>
</dbReference>